<sequence length="756" mass="78619">MSWRAAAPWRSGEAREHQDFAAAVVRAALQGAVQAAGGPSRSSRRLAGIPAKARLLQVRDGGHEVDALNGGKCFTIGDSTEPETMSSPRDELFYWHDGEYEMEFQHDEVKHLADMLPFPQLRVETACQSAAQEEKVWEAPFRENGCCYMREQQTEAARRLCTDTVIGVVGLQTEVGGPMTAVVEEKGSAVGPQAVVGCPQMAAKEKESARDAATREMVLASLHEILGLVNSCEMEDNGPAVGSGDADGNGTIDLERKLTDEEVAEMIRLAVGEIEDVSDVLGAYTSFGHALDEKLLMALGLRASQVMSEMDPQGVVGLLSAHAAAKQRPGKALLGALQSRVSEVADVMSGKDRRGKGRERVPAARRAARAGPARRADVQARQGGHQRDGRTGRGDHVPGLHGLVGASWRGRRSEEHQHHREGDGRPAKEKHDDNPGRRLRGALVGDDDLGALLGDDDLGALLGDDDDHDARGVLDSDDDFHGPPGGGHDVGLLRRLQGAWRGRGHGRPAPVVGAARRAAGRQAQGQSAAPGSPWPSRRTQQQQLGIDEAGKVVNQARFDKAMEELDTPVTAAKVNTSVPATAGSLLTGAASPFAAVGNATAAALPSAMQANTSGPATVGSLLPGAASPFAAVGNATATALPSAMQGSYPGAGAAFGGAAAGGRPTAQSPPIATNPEMPAAVQQAEEALHKIAPALGGAGANGTNATGLLALRSLAPSLLRTGLPEVRAAPDLLLLHAAARPAARTQAPPQARPPFG</sequence>
<feature type="region of interest" description="Disordered" evidence="1">
    <location>
        <begin position="516"/>
        <end position="542"/>
    </location>
</feature>
<protein>
    <submittedName>
        <fullName evidence="2">Uncharacterized protein</fullName>
    </submittedName>
</protein>
<name>A0ABN9QKA7_9DINO</name>
<feature type="region of interest" description="Disordered" evidence="1">
    <location>
        <begin position="346"/>
        <end position="442"/>
    </location>
</feature>
<keyword evidence="3" id="KW-1185">Reference proteome</keyword>
<evidence type="ECO:0000313" key="3">
    <source>
        <dbReference type="Proteomes" id="UP001189429"/>
    </source>
</evidence>
<accession>A0ABN9QKA7</accession>
<organism evidence="2 3">
    <name type="scientific">Prorocentrum cordatum</name>
    <dbReference type="NCBI Taxonomy" id="2364126"/>
    <lineage>
        <taxon>Eukaryota</taxon>
        <taxon>Sar</taxon>
        <taxon>Alveolata</taxon>
        <taxon>Dinophyceae</taxon>
        <taxon>Prorocentrales</taxon>
        <taxon>Prorocentraceae</taxon>
        <taxon>Prorocentrum</taxon>
    </lineage>
</organism>
<evidence type="ECO:0000313" key="2">
    <source>
        <dbReference type="EMBL" id="CAK0806502.1"/>
    </source>
</evidence>
<comment type="caution">
    <text evidence="2">The sequence shown here is derived from an EMBL/GenBank/DDBJ whole genome shotgun (WGS) entry which is preliminary data.</text>
</comment>
<evidence type="ECO:0000256" key="1">
    <source>
        <dbReference type="SAM" id="MobiDB-lite"/>
    </source>
</evidence>
<gene>
    <name evidence="2" type="ORF">PCOR1329_LOCUS12694</name>
</gene>
<feature type="compositionally biased region" description="Basic and acidic residues" evidence="1">
    <location>
        <begin position="385"/>
        <end position="398"/>
    </location>
</feature>
<dbReference type="Proteomes" id="UP001189429">
    <property type="component" value="Unassembled WGS sequence"/>
</dbReference>
<feature type="compositionally biased region" description="Low complexity" evidence="1">
    <location>
        <begin position="516"/>
        <end position="531"/>
    </location>
</feature>
<feature type="compositionally biased region" description="Basic and acidic residues" evidence="1">
    <location>
        <begin position="411"/>
        <end position="436"/>
    </location>
</feature>
<proteinExistence type="predicted"/>
<reference evidence="2" key="1">
    <citation type="submission" date="2023-10" db="EMBL/GenBank/DDBJ databases">
        <authorList>
            <person name="Chen Y."/>
            <person name="Shah S."/>
            <person name="Dougan E. K."/>
            <person name="Thang M."/>
            <person name="Chan C."/>
        </authorList>
    </citation>
    <scope>NUCLEOTIDE SEQUENCE [LARGE SCALE GENOMIC DNA]</scope>
</reference>
<dbReference type="EMBL" id="CAUYUJ010003725">
    <property type="protein sequence ID" value="CAK0806502.1"/>
    <property type="molecule type" value="Genomic_DNA"/>
</dbReference>